<dbReference type="Pfam" id="PF01652">
    <property type="entry name" value="IF4E"/>
    <property type="match status" value="1"/>
</dbReference>
<dbReference type="EMBL" id="MN739644">
    <property type="protein sequence ID" value="QHT17773.1"/>
    <property type="molecule type" value="Genomic_DNA"/>
</dbReference>
<proteinExistence type="predicted"/>
<keyword evidence="3" id="KW-0648">Protein biosynthesis</keyword>
<keyword evidence="2" id="KW-0694">RNA-binding</keyword>
<dbReference type="GO" id="GO:0016281">
    <property type="term" value="C:eukaryotic translation initiation factor 4F complex"/>
    <property type="evidence" value="ECO:0007669"/>
    <property type="project" value="TreeGrafter"/>
</dbReference>
<evidence type="ECO:0000313" key="4">
    <source>
        <dbReference type="EMBL" id="QHT17773.1"/>
    </source>
</evidence>
<dbReference type="PANTHER" id="PTHR11960">
    <property type="entry name" value="EUKARYOTIC TRANSLATION INITIATION FACTOR 4E RELATED"/>
    <property type="match status" value="1"/>
</dbReference>
<keyword evidence="1" id="KW-0396">Initiation factor</keyword>
<sequence>MSSHNYINDVWSLYFHDPYDMNWDAGSYKFITTISSVEDYVNIFKAFEDLWQRGMFFIMREHIMPRWEDENNINGGCLSFKVNKPDCSDKLFEITSMILGETMGTTDVISMNINGLSISPKKNYHIIRIWLKNNDKANKNLYNLRVHPYSVIMYKSHNE</sequence>
<evidence type="ECO:0000256" key="3">
    <source>
        <dbReference type="ARBA" id="ARBA00022917"/>
    </source>
</evidence>
<protein>
    <recommendedName>
        <fullName evidence="5">Eukaryotic translation initiation factor 4E</fullName>
    </recommendedName>
</protein>
<dbReference type="InterPro" id="IPR023398">
    <property type="entry name" value="TIF_eIF4e-like"/>
</dbReference>
<evidence type="ECO:0000256" key="1">
    <source>
        <dbReference type="ARBA" id="ARBA00022540"/>
    </source>
</evidence>
<name>A0A6C0DMJ5_9ZZZZ</name>
<dbReference type="GO" id="GO:0003743">
    <property type="term" value="F:translation initiation factor activity"/>
    <property type="evidence" value="ECO:0007669"/>
    <property type="project" value="UniProtKB-KW"/>
</dbReference>
<organism evidence="4">
    <name type="scientific">viral metagenome</name>
    <dbReference type="NCBI Taxonomy" id="1070528"/>
    <lineage>
        <taxon>unclassified sequences</taxon>
        <taxon>metagenomes</taxon>
        <taxon>organismal metagenomes</taxon>
    </lineage>
</organism>
<evidence type="ECO:0008006" key="5">
    <source>
        <dbReference type="Google" id="ProtNLM"/>
    </source>
</evidence>
<accession>A0A6C0DMJ5</accession>
<dbReference type="AlphaFoldDB" id="A0A6C0DMJ5"/>
<dbReference type="Gene3D" id="3.30.760.10">
    <property type="entry name" value="RNA Cap, Translation Initiation Factor Eif4e"/>
    <property type="match status" value="1"/>
</dbReference>
<reference evidence="4" key="1">
    <citation type="journal article" date="2020" name="Nature">
        <title>Giant virus diversity and host interactions through global metagenomics.</title>
        <authorList>
            <person name="Schulz F."/>
            <person name="Roux S."/>
            <person name="Paez-Espino D."/>
            <person name="Jungbluth S."/>
            <person name="Walsh D.A."/>
            <person name="Denef V.J."/>
            <person name="McMahon K.D."/>
            <person name="Konstantinidis K.T."/>
            <person name="Eloe-Fadrosh E.A."/>
            <person name="Kyrpides N.C."/>
            <person name="Woyke T."/>
        </authorList>
    </citation>
    <scope>NUCLEOTIDE SEQUENCE</scope>
    <source>
        <strain evidence="4">GVMAG-M-3300023174-30</strain>
    </source>
</reference>
<dbReference type="PANTHER" id="PTHR11960:SF8">
    <property type="entry name" value="EUKARYOTIC TRANSLATION INITIATION FACTOR 4E1-RELATED"/>
    <property type="match status" value="1"/>
</dbReference>
<dbReference type="GO" id="GO:0000340">
    <property type="term" value="F:RNA 7-methylguanosine cap binding"/>
    <property type="evidence" value="ECO:0007669"/>
    <property type="project" value="TreeGrafter"/>
</dbReference>
<dbReference type="SUPFAM" id="SSF55418">
    <property type="entry name" value="eIF4e-like"/>
    <property type="match status" value="1"/>
</dbReference>
<evidence type="ECO:0000256" key="2">
    <source>
        <dbReference type="ARBA" id="ARBA00022884"/>
    </source>
</evidence>
<dbReference type="InterPro" id="IPR001040">
    <property type="entry name" value="TIF_eIF_4E"/>
</dbReference>